<organism evidence="1 2">
    <name type="scientific">Candidatus Thermofonsia Clade 3 bacterium</name>
    <dbReference type="NCBI Taxonomy" id="2364212"/>
    <lineage>
        <taxon>Bacteria</taxon>
        <taxon>Bacillati</taxon>
        <taxon>Chloroflexota</taxon>
        <taxon>Candidatus Thermofontia</taxon>
        <taxon>Candidatus Thermofonsia Clade 3</taxon>
    </lineage>
</organism>
<reference evidence="1 2" key="1">
    <citation type="submission" date="2017-11" db="EMBL/GenBank/DDBJ databases">
        <title>Evolution of Phototrophy in the Chloroflexi Phylum Driven by Horizontal Gene Transfer.</title>
        <authorList>
            <person name="Ward L.M."/>
            <person name="Hemp J."/>
            <person name="Shih P.M."/>
            <person name="Mcglynn S.E."/>
            <person name="Fischer W."/>
        </authorList>
    </citation>
    <scope>NUCLEOTIDE SEQUENCE [LARGE SCALE GENOMIC DNA]</scope>
    <source>
        <strain evidence="1">JP3_7</strain>
    </source>
</reference>
<accession>A0A2M8Q6P8</accession>
<dbReference type="AlphaFoldDB" id="A0A2M8Q6P8"/>
<feature type="non-terminal residue" evidence="1">
    <location>
        <position position="126"/>
    </location>
</feature>
<name>A0A2M8Q6P8_9CHLR</name>
<proteinExistence type="predicted"/>
<gene>
    <name evidence="1" type="ORF">CUN48_18665</name>
</gene>
<protein>
    <submittedName>
        <fullName evidence="1">Uncharacterized protein</fullName>
    </submittedName>
</protein>
<dbReference type="Proteomes" id="UP000230790">
    <property type="component" value="Unassembled WGS sequence"/>
</dbReference>
<evidence type="ECO:0000313" key="2">
    <source>
        <dbReference type="Proteomes" id="UP000230790"/>
    </source>
</evidence>
<sequence length="126" mass="13516">MLDTQLGIGERSIPLAQGVHTLEVDYRSGDRSGDLALYWRPPGAAARSLLPTSVLHAPPLPEAGLFGEYWAGDAPGGMVLTQRLDRILGFDFGLEPPYNVHWQGQLGVARAGEHLIAALANGPHQI</sequence>
<dbReference type="EMBL" id="PGTN01001049">
    <property type="protein sequence ID" value="PJF45481.1"/>
    <property type="molecule type" value="Genomic_DNA"/>
</dbReference>
<comment type="caution">
    <text evidence="1">The sequence shown here is derived from an EMBL/GenBank/DDBJ whole genome shotgun (WGS) entry which is preliminary data.</text>
</comment>
<evidence type="ECO:0000313" key="1">
    <source>
        <dbReference type="EMBL" id="PJF45481.1"/>
    </source>
</evidence>